<dbReference type="Proteomes" id="UP000230066">
    <property type="component" value="Unassembled WGS sequence"/>
</dbReference>
<protein>
    <recommendedName>
        <fullName evidence="11">Amino acid transporter transmembrane domain-containing protein</fullName>
    </recommendedName>
</protein>
<dbReference type="GO" id="GO:0015179">
    <property type="term" value="F:L-amino acid transmembrane transporter activity"/>
    <property type="evidence" value="ECO:0007669"/>
    <property type="project" value="TreeGrafter"/>
</dbReference>
<comment type="similarity">
    <text evidence="2">Belongs to the amino acid/polyamine transporter 2 family.</text>
</comment>
<comment type="caution">
    <text evidence="12">The sequence shown here is derived from an EMBL/GenBank/DDBJ whole genome shotgun (WGS) entry which is preliminary data.</text>
</comment>
<feature type="transmembrane region" description="Helical" evidence="10">
    <location>
        <begin position="403"/>
        <end position="426"/>
    </location>
</feature>
<dbReference type="GO" id="GO:0030659">
    <property type="term" value="C:cytoplasmic vesicle membrane"/>
    <property type="evidence" value="ECO:0007669"/>
    <property type="project" value="UniProtKB-SubCell"/>
</dbReference>
<evidence type="ECO:0000256" key="9">
    <source>
        <dbReference type="SAM" id="MobiDB-lite"/>
    </source>
</evidence>
<dbReference type="PANTHER" id="PTHR22950:SF689">
    <property type="entry name" value="VESICULAR INHIBITORY AMINO ACID TRANSPORTER"/>
    <property type="match status" value="1"/>
</dbReference>
<accession>A0A4E0RLI4</accession>
<keyword evidence="6 10" id="KW-1133">Transmembrane helix</keyword>
<keyword evidence="7 10" id="KW-0472">Membrane</keyword>
<dbReference type="GO" id="GO:0006836">
    <property type="term" value="P:neurotransmitter transport"/>
    <property type="evidence" value="ECO:0007669"/>
    <property type="project" value="UniProtKB-KW"/>
</dbReference>
<evidence type="ECO:0000256" key="10">
    <source>
        <dbReference type="SAM" id="Phobius"/>
    </source>
</evidence>
<evidence type="ECO:0000259" key="11">
    <source>
        <dbReference type="Pfam" id="PF01490"/>
    </source>
</evidence>
<evidence type="ECO:0000256" key="7">
    <source>
        <dbReference type="ARBA" id="ARBA00023136"/>
    </source>
</evidence>
<feature type="transmembrane region" description="Helical" evidence="10">
    <location>
        <begin position="513"/>
        <end position="536"/>
    </location>
</feature>
<gene>
    <name evidence="12" type="ORF">D915_002528</name>
</gene>
<feature type="region of interest" description="Disordered" evidence="9">
    <location>
        <begin position="135"/>
        <end position="154"/>
    </location>
</feature>
<dbReference type="PANTHER" id="PTHR22950">
    <property type="entry name" value="AMINO ACID TRANSPORTER"/>
    <property type="match status" value="1"/>
</dbReference>
<feature type="transmembrane region" description="Helical" evidence="10">
    <location>
        <begin position="321"/>
        <end position="342"/>
    </location>
</feature>
<keyword evidence="4 10" id="KW-0812">Transmembrane</keyword>
<evidence type="ECO:0000256" key="1">
    <source>
        <dbReference type="ARBA" id="ARBA00004439"/>
    </source>
</evidence>
<feature type="transmembrane region" description="Helical" evidence="10">
    <location>
        <begin position="362"/>
        <end position="382"/>
    </location>
</feature>
<sequence>MSRTRDFHPVQCCGSLPNRPTVLSRPGDVSVNGEANNEEALSDLGTPTTVLFPSNVPNHETADFRPPLKQLPELYASECVLNKFPRMETSTPCAVYWDVIGRQPSLRPRSSDLFVHCLISSMRNAHGSVSQLQSEGTRIAHEQQATRDPGEQLDPNYQVKRVTPTWVAGWSVVNLIQGIGILGIPYACVCAGWASLPIIIGVAVLCCFTGKLLGETMYRYPEQQCGDYFRSPYQLANRVHIHRTIASVADELFPKFGYCFANMIAITELFGASVLYMILLGQSASALFGPTMTYAWSVTYWTVIMTGICVPLLLYPQMRAIAWFSGVALIGLFGSIILVLTYCAMDLPGRKHVWTNLPHPTLSQLPVSLSIIVFSYCAHAALPGIEGTMKRPKEYNNMLNFSFGVAAVTKAVFGLLAAVVFGSSVAQAVTDSMTNHPVLIISVHVSVLLNVYFSLPLIVYLMGDQLDCAAAFYLGRSFFAHSQFCSLHTVWFVSSRCAIIALGLVFGTMVPHFALVMGLVGAITGSLLCFIFPALFHLKMFWSHLTGFSKAIRVGICIFGVLMGIFGVSFSTKSIYIAFTTGQ</sequence>
<evidence type="ECO:0000256" key="4">
    <source>
        <dbReference type="ARBA" id="ARBA00022692"/>
    </source>
</evidence>
<organism evidence="12 13">
    <name type="scientific">Fasciola hepatica</name>
    <name type="common">Liver fluke</name>
    <dbReference type="NCBI Taxonomy" id="6192"/>
    <lineage>
        <taxon>Eukaryota</taxon>
        <taxon>Metazoa</taxon>
        <taxon>Spiralia</taxon>
        <taxon>Lophotrochozoa</taxon>
        <taxon>Platyhelminthes</taxon>
        <taxon>Trematoda</taxon>
        <taxon>Digenea</taxon>
        <taxon>Plagiorchiida</taxon>
        <taxon>Echinostomata</taxon>
        <taxon>Echinostomatoidea</taxon>
        <taxon>Fasciolidae</taxon>
        <taxon>Fasciola</taxon>
    </lineage>
</organism>
<dbReference type="InterPro" id="IPR013057">
    <property type="entry name" value="AA_transpt_TM"/>
</dbReference>
<dbReference type="AlphaFoldDB" id="A0A4E0RLI4"/>
<evidence type="ECO:0000313" key="13">
    <source>
        <dbReference type="Proteomes" id="UP000230066"/>
    </source>
</evidence>
<keyword evidence="13" id="KW-1185">Reference proteome</keyword>
<dbReference type="Pfam" id="PF01490">
    <property type="entry name" value="Aa_trans"/>
    <property type="match status" value="1"/>
</dbReference>
<comment type="subcellular location">
    <subcellularLocation>
        <location evidence="1">Cytoplasmic vesicle membrane</location>
        <topology evidence="1">Multi-pass membrane protein</topology>
    </subcellularLocation>
</comment>
<feature type="transmembrane region" description="Helical" evidence="10">
    <location>
        <begin position="484"/>
        <end position="507"/>
    </location>
</feature>
<feature type="transmembrane region" description="Helical" evidence="10">
    <location>
        <begin position="556"/>
        <end position="579"/>
    </location>
</feature>
<feature type="transmembrane region" description="Helical" evidence="10">
    <location>
        <begin position="166"/>
        <end position="187"/>
    </location>
</feature>
<proteinExistence type="inferred from homology"/>
<name>A0A4E0RLI4_FASHE</name>
<feature type="transmembrane region" description="Helical" evidence="10">
    <location>
        <begin position="193"/>
        <end position="214"/>
    </location>
</feature>
<evidence type="ECO:0000256" key="3">
    <source>
        <dbReference type="ARBA" id="ARBA00022448"/>
    </source>
</evidence>
<feature type="transmembrane region" description="Helical" evidence="10">
    <location>
        <begin position="293"/>
        <end position="314"/>
    </location>
</feature>
<evidence type="ECO:0000313" key="12">
    <source>
        <dbReference type="EMBL" id="THD26764.1"/>
    </source>
</evidence>
<keyword evidence="5" id="KW-0532">Neurotransmitter transport</keyword>
<evidence type="ECO:0000256" key="8">
    <source>
        <dbReference type="ARBA" id="ARBA00023329"/>
    </source>
</evidence>
<feature type="transmembrane region" description="Helical" evidence="10">
    <location>
        <begin position="438"/>
        <end position="463"/>
    </location>
</feature>
<dbReference type="EMBL" id="JXXN02000632">
    <property type="protein sequence ID" value="THD26764.1"/>
    <property type="molecule type" value="Genomic_DNA"/>
</dbReference>
<evidence type="ECO:0000256" key="5">
    <source>
        <dbReference type="ARBA" id="ARBA00022775"/>
    </source>
</evidence>
<feature type="transmembrane region" description="Helical" evidence="10">
    <location>
        <begin position="260"/>
        <end position="281"/>
    </location>
</feature>
<keyword evidence="3" id="KW-0813">Transport</keyword>
<feature type="domain" description="Amino acid transporter transmembrane" evidence="11">
    <location>
        <begin position="165"/>
        <end position="570"/>
    </location>
</feature>
<dbReference type="GO" id="GO:0005774">
    <property type="term" value="C:vacuolar membrane"/>
    <property type="evidence" value="ECO:0007669"/>
    <property type="project" value="TreeGrafter"/>
</dbReference>
<evidence type="ECO:0000256" key="2">
    <source>
        <dbReference type="ARBA" id="ARBA00008066"/>
    </source>
</evidence>
<evidence type="ECO:0000256" key="6">
    <source>
        <dbReference type="ARBA" id="ARBA00022989"/>
    </source>
</evidence>
<feature type="compositionally biased region" description="Basic and acidic residues" evidence="9">
    <location>
        <begin position="138"/>
        <end position="150"/>
    </location>
</feature>
<reference evidence="12" key="1">
    <citation type="submission" date="2019-03" db="EMBL/GenBank/DDBJ databases">
        <title>Improved annotation for the trematode Fasciola hepatica.</title>
        <authorList>
            <person name="Choi Y.-J."/>
            <person name="Martin J."/>
            <person name="Mitreva M."/>
        </authorList>
    </citation>
    <scope>NUCLEOTIDE SEQUENCE [LARGE SCALE GENOMIC DNA]</scope>
</reference>
<keyword evidence="8" id="KW-0968">Cytoplasmic vesicle</keyword>